<dbReference type="GO" id="GO:0004300">
    <property type="term" value="F:enoyl-CoA hydratase activity"/>
    <property type="evidence" value="ECO:0007669"/>
    <property type="project" value="UniProtKB-EC"/>
</dbReference>
<dbReference type="GO" id="GO:0004165">
    <property type="term" value="F:delta(3)-delta(2)-enoyl-CoA isomerase activity"/>
    <property type="evidence" value="ECO:0007669"/>
    <property type="project" value="UniProtKB-ARBA"/>
</dbReference>
<comment type="similarity">
    <text evidence="2">Belongs to the enoyl-CoA hydratase/isomerase family.</text>
</comment>
<dbReference type="Proteomes" id="UP000245461">
    <property type="component" value="Unassembled WGS sequence"/>
</dbReference>
<dbReference type="InterPro" id="IPR029045">
    <property type="entry name" value="ClpP/crotonase-like_dom_sf"/>
</dbReference>
<dbReference type="PANTHER" id="PTHR43684">
    <property type="match status" value="1"/>
</dbReference>
<dbReference type="AlphaFoldDB" id="A0A317EBR9"/>
<keyword evidence="3" id="KW-0576">Peroxisome</keyword>
<dbReference type="InterPro" id="IPR014748">
    <property type="entry name" value="Enoyl-CoA_hydra_C"/>
</dbReference>
<dbReference type="EMBL" id="QGLE01000004">
    <property type="protein sequence ID" value="PWR24389.1"/>
    <property type="molecule type" value="Genomic_DNA"/>
</dbReference>
<comment type="subcellular location">
    <subcellularLocation>
        <location evidence="1">Peroxisome</location>
    </subcellularLocation>
</comment>
<dbReference type="OrthoDB" id="9797151at2"/>
<evidence type="ECO:0000256" key="4">
    <source>
        <dbReference type="ARBA" id="ARBA00023235"/>
    </source>
</evidence>
<accession>A0A317EBR9</accession>
<gene>
    <name evidence="5" type="ORF">DKG74_09795</name>
</gene>
<dbReference type="Pfam" id="PF00378">
    <property type="entry name" value="ECH_1"/>
    <property type="match status" value="1"/>
</dbReference>
<proteinExistence type="inferred from homology"/>
<dbReference type="PANTHER" id="PTHR43684:SF1">
    <property type="entry name" value="ENOYL-COA DELTA ISOMERASE 2"/>
    <property type="match status" value="1"/>
</dbReference>
<sequence>MTDLVTTQIADGIARITMNRPDKKNAITLAMYDAIVDGLKAAEADPTVRVAILTGAGDAFTAGNDLVDFMQNPPDLAGESPVGRFLAGITTFPKILIAAVNGIAVGVGTTMLLHCDLVYAADTARFSMPFTALGLVPEAASSLIVPAMIGHRKAAELFLFGDAFDAKTAAELGFVNEVVPAADLAAHVEAKAKRLTGLAPSALRLTKQLMKSTTSGVAERMKEEGAIFGAQLRGPEVAEAIGAFFEKRKPDFSRFAA</sequence>
<dbReference type="CDD" id="cd06558">
    <property type="entry name" value="crotonase-like"/>
    <property type="match status" value="1"/>
</dbReference>
<comment type="caution">
    <text evidence="5">The sequence shown here is derived from an EMBL/GenBank/DDBJ whole genome shotgun (WGS) entry which is preliminary data.</text>
</comment>
<protein>
    <submittedName>
        <fullName evidence="5">Enoyl-CoA hydratase</fullName>
        <ecNumber evidence="5">4.2.1.17</ecNumber>
    </submittedName>
</protein>
<organism evidence="5 6">
    <name type="scientific">Zavarzinia aquatilis</name>
    <dbReference type="NCBI Taxonomy" id="2211142"/>
    <lineage>
        <taxon>Bacteria</taxon>
        <taxon>Pseudomonadati</taxon>
        <taxon>Pseudomonadota</taxon>
        <taxon>Alphaproteobacteria</taxon>
        <taxon>Rhodospirillales</taxon>
        <taxon>Zavarziniaceae</taxon>
        <taxon>Zavarzinia</taxon>
    </lineage>
</organism>
<dbReference type="SUPFAM" id="SSF52096">
    <property type="entry name" value="ClpP/crotonase"/>
    <property type="match status" value="1"/>
</dbReference>
<evidence type="ECO:0000313" key="5">
    <source>
        <dbReference type="EMBL" id="PWR24389.1"/>
    </source>
</evidence>
<dbReference type="RefSeq" id="WP_109905174.1">
    <property type="nucleotide sequence ID" value="NZ_QGLE01000004.1"/>
</dbReference>
<keyword evidence="4" id="KW-0413">Isomerase</keyword>
<name>A0A317EBR9_9PROT</name>
<dbReference type="InterPro" id="IPR051053">
    <property type="entry name" value="ECH/Chromodomain_protein"/>
</dbReference>
<dbReference type="Gene3D" id="3.90.226.10">
    <property type="entry name" value="2-enoyl-CoA Hydratase, Chain A, domain 1"/>
    <property type="match status" value="1"/>
</dbReference>
<keyword evidence="5" id="KW-0456">Lyase</keyword>
<evidence type="ECO:0000256" key="2">
    <source>
        <dbReference type="ARBA" id="ARBA00005254"/>
    </source>
</evidence>
<dbReference type="EC" id="4.2.1.17" evidence="5"/>
<keyword evidence="6" id="KW-1185">Reference proteome</keyword>
<evidence type="ECO:0000256" key="3">
    <source>
        <dbReference type="ARBA" id="ARBA00023140"/>
    </source>
</evidence>
<reference evidence="5 6" key="1">
    <citation type="submission" date="2018-05" db="EMBL/GenBank/DDBJ databases">
        <title>Zavarzinia sp. HR-AS.</title>
        <authorList>
            <person name="Lee Y."/>
            <person name="Jeon C.O."/>
        </authorList>
    </citation>
    <scope>NUCLEOTIDE SEQUENCE [LARGE SCALE GENOMIC DNA]</scope>
    <source>
        <strain evidence="5 6">HR-AS</strain>
    </source>
</reference>
<dbReference type="Gene3D" id="1.10.12.10">
    <property type="entry name" value="Lyase 2-enoyl-coa Hydratase, Chain A, domain 2"/>
    <property type="match status" value="1"/>
</dbReference>
<evidence type="ECO:0000313" key="6">
    <source>
        <dbReference type="Proteomes" id="UP000245461"/>
    </source>
</evidence>
<evidence type="ECO:0000256" key="1">
    <source>
        <dbReference type="ARBA" id="ARBA00004275"/>
    </source>
</evidence>
<dbReference type="InterPro" id="IPR001753">
    <property type="entry name" value="Enoyl-CoA_hydra/iso"/>
</dbReference>